<dbReference type="KEGG" id="bsc:COCSADRAFT_36432"/>
<evidence type="ECO:0000313" key="3">
    <source>
        <dbReference type="Proteomes" id="UP000016934"/>
    </source>
</evidence>
<evidence type="ECO:0008006" key="4">
    <source>
        <dbReference type="Google" id="ProtNLM"/>
    </source>
</evidence>
<dbReference type="RefSeq" id="XP_007699165.1">
    <property type="nucleotide sequence ID" value="XM_007700975.1"/>
</dbReference>
<feature type="chain" id="PRO_5004025280" description="Secreted protein" evidence="1">
    <location>
        <begin position="18"/>
        <end position="90"/>
    </location>
</feature>
<evidence type="ECO:0000313" key="2">
    <source>
        <dbReference type="EMBL" id="EMD65093.1"/>
    </source>
</evidence>
<accession>M2SCV9</accession>
<dbReference type="GeneID" id="19138728"/>
<dbReference type="AlphaFoldDB" id="M2SCV9"/>
<reference evidence="2 3" key="1">
    <citation type="journal article" date="2012" name="PLoS Pathog.">
        <title>Diverse lifestyles and strategies of plant pathogenesis encoded in the genomes of eighteen Dothideomycetes fungi.</title>
        <authorList>
            <person name="Ohm R.A."/>
            <person name="Feau N."/>
            <person name="Henrissat B."/>
            <person name="Schoch C.L."/>
            <person name="Horwitz B.A."/>
            <person name="Barry K.W."/>
            <person name="Condon B.J."/>
            <person name="Copeland A.C."/>
            <person name="Dhillon B."/>
            <person name="Glaser F."/>
            <person name="Hesse C.N."/>
            <person name="Kosti I."/>
            <person name="LaButti K."/>
            <person name="Lindquist E.A."/>
            <person name="Lucas S."/>
            <person name="Salamov A.A."/>
            <person name="Bradshaw R.E."/>
            <person name="Ciuffetti L."/>
            <person name="Hamelin R.C."/>
            <person name="Kema G.H.J."/>
            <person name="Lawrence C."/>
            <person name="Scott J.A."/>
            <person name="Spatafora J.W."/>
            <person name="Turgeon B.G."/>
            <person name="de Wit P.J.G.M."/>
            <person name="Zhong S."/>
            <person name="Goodwin S.B."/>
            <person name="Grigoriev I.V."/>
        </authorList>
    </citation>
    <scope>NUCLEOTIDE SEQUENCE [LARGE SCALE GENOMIC DNA]</scope>
    <source>
        <strain evidence="3">ND90Pr / ATCC 201652</strain>
    </source>
</reference>
<name>M2SCV9_COCSN</name>
<dbReference type="HOGENOM" id="CLU_2440696_0_0_1"/>
<keyword evidence="1" id="KW-0732">Signal</keyword>
<feature type="signal peptide" evidence="1">
    <location>
        <begin position="1"/>
        <end position="17"/>
    </location>
</feature>
<dbReference type="Proteomes" id="UP000016934">
    <property type="component" value="Unassembled WGS sequence"/>
</dbReference>
<keyword evidence="3" id="KW-1185">Reference proteome</keyword>
<reference evidence="3" key="2">
    <citation type="journal article" date="2013" name="PLoS Genet.">
        <title>Comparative genome structure, secondary metabolite, and effector coding capacity across Cochliobolus pathogens.</title>
        <authorList>
            <person name="Condon B.J."/>
            <person name="Leng Y."/>
            <person name="Wu D."/>
            <person name="Bushley K.E."/>
            <person name="Ohm R.A."/>
            <person name="Otillar R."/>
            <person name="Martin J."/>
            <person name="Schackwitz W."/>
            <person name="Grimwood J."/>
            <person name="MohdZainudin N."/>
            <person name="Xue C."/>
            <person name="Wang R."/>
            <person name="Manning V.A."/>
            <person name="Dhillon B."/>
            <person name="Tu Z.J."/>
            <person name="Steffenson B.J."/>
            <person name="Salamov A."/>
            <person name="Sun H."/>
            <person name="Lowry S."/>
            <person name="LaButti K."/>
            <person name="Han J."/>
            <person name="Copeland A."/>
            <person name="Lindquist E."/>
            <person name="Barry K."/>
            <person name="Schmutz J."/>
            <person name="Baker S.E."/>
            <person name="Ciuffetti L.M."/>
            <person name="Grigoriev I.V."/>
            <person name="Zhong S."/>
            <person name="Turgeon B.G."/>
        </authorList>
    </citation>
    <scope>NUCLEOTIDE SEQUENCE [LARGE SCALE GENOMIC DNA]</scope>
    <source>
        <strain evidence="3">ND90Pr / ATCC 201652</strain>
    </source>
</reference>
<evidence type="ECO:0000256" key="1">
    <source>
        <dbReference type="SAM" id="SignalP"/>
    </source>
</evidence>
<sequence length="90" mass="9504">MSPACLCRCFAFRLCLCTQVSTLQQTNNNNNKAPNPGPKLPACTLCSRHTTCPLPASRNPPLYLLSRPPAYSLTGSLILSPLASSSAGSP</sequence>
<proteinExistence type="predicted"/>
<protein>
    <recommendedName>
        <fullName evidence="4">Secreted protein</fullName>
    </recommendedName>
</protein>
<organism evidence="2 3">
    <name type="scientific">Cochliobolus sativus (strain ND90Pr / ATCC 201652)</name>
    <name type="common">Common root rot and spot blotch fungus</name>
    <name type="synonym">Bipolaris sorokiniana</name>
    <dbReference type="NCBI Taxonomy" id="665912"/>
    <lineage>
        <taxon>Eukaryota</taxon>
        <taxon>Fungi</taxon>
        <taxon>Dikarya</taxon>
        <taxon>Ascomycota</taxon>
        <taxon>Pezizomycotina</taxon>
        <taxon>Dothideomycetes</taxon>
        <taxon>Pleosporomycetidae</taxon>
        <taxon>Pleosporales</taxon>
        <taxon>Pleosporineae</taxon>
        <taxon>Pleosporaceae</taxon>
        <taxon>Bipolaris</taxon>
    </lineage>
</organism>
<gene>
    <name evidence="2" type="ORF">COCSADRAFT_36432</name>
</gene>
<dbReference type="EMBL" id="KB445642">
    <property type="protein sequence ID" value="EMD65093.1"/>
    <property type="molecule type" value="Genomic_DNA"/>
</dbReference>